<protein>
    <recommendedName>
        <fullName evidence="2">SRA1/Sec31 domain-containing protein</fullName>
    </recommendedName>
</protein>
<dbReference type="GO" id="GO:0003713">
    <property type="term" value="F:transcription coactivator activity"/>
    <property type="evidence" value="ECO:0007669"/>
    <property type="project" value="InterPro"/>
</dbReference>
<evidence type="ECO:0000256" key="1">
    <source>
        <dbReference type="SAM" id="MobiDB-lite"/>
    </source>
</evidence>
<dbReference type="InterPro" id="IPR009917">
    <property type="entry name" value="SRA1/Sec31"/>
</dbReference>
<feature type="compositionally biased region" description="Low complexity" evidence="1">
    <location>
        <begin position="245"/>
        <end position="254"/>
    </location>
</feature>
<dbReference type="PANTHER" id="PTHR18834:SF2">
    <property type="entry name" value="STEROID RECEPTOR RNA ACTIVATOR 1"/>
    <property type="match status" value="1"/>
</dbReference>
<gene>
    <name evidence="3" type="ORF">O3P69_002219</name>
</gene>
<keyword evidence="4" id="KW-1185">Reference proteome</keyword>
<comment type="caution">
    <text evidence="3">The sequence shown here is derived from an EMBL/GenBank/DDBJ whole genome shotgun (WGS) entry which is preliminary data.</text>
</comment>
<accession>A0AAW0V860</accession>
<evidence type="ECO:0000313" key="3">
    <source>
        <dbReference type="EMBL" id="KAK8407520.1"/>
    </source>
</evidence>
<dbReference type="InterPro" id="IPR040243">
    <property type="entry name" value="Steroid_recept_RNA_1"/>
</dbReference>
<feature type="region of interest" description="Disordered" evidence="1">
    <location>
        <begin position="1"/>
        <end position="107"/>
    </location>
</feature>
<name>A0AAW0V860_SCYPA</name>
<dbReference type="GO" id="GO:0006357">
    <property type="term" value="P:regulation of transcription by RNA polymerase II"/>
    <property type="evidence" value="ECO:0007669"/>
    <property type="project" value="InterPro"/>
</dbReference>
<dbReference type="GO" id="GO:0005634">
    <property type="term" value="C:nucleus"/>
    <property type="evidence" value="ECO:0007669"/>
    <property type="project" value="TreeGrafter"/>
</dbReference>
<evidence type="ECO:0000259" key="2">
    <source>
        <dbReference type="Pfam" id="PF07304"/>
    </source>
</evidence>
<dbReference type="EMBL" id="JARAKH010000001">
    <property type="protein sequence ID" value="KAK8407520.1"/>
    <property type="molecule type" value="Genomic_DNA"/>
</dbReference>
<dbReference type="Proteomes" id="UP001487740">
    <property type="component" value="Unassembled WGS sequence"/>
</dbReference>
<dbReference type="Gene3D" id="1.20.940.10">
    <property type="entry name" value="Functional domain of the splicing factor Prp18"/>
    <property type="match status" value="1"/>
</dbReference>
<organism evidence="3 4">
    <name type="scientific">Scylla paramamosain</name>
    <name type="common">Mud crab</name>
    <dbReference type="NCBI Taxonomy" id="85552"/>
    <lineage>
        <taxon>Eukaryota</taxon>
        <taxon>Metazoa</taxon>
        <taxon>Ecdysozoa</taxon>
        <taxon>Arthropoda</taxon>
        <taxon>Crustacea</taxon>
        <taxon>Multicrustacea</taxon>
        <taxon>Malacostraca</taxon>
        <taxon>Eumalacostraca</taxon>
        <taxon>Eucarida</taxon>
        <taxon>Decapoda</taxon>
        <taxon>Pleocyemata</taxon>
        <taxon>Brachyura</taxon>
        <taxon>Eubrachyura</taxon>
        <taxon>Portunoidea</taxon>
        <taxon>Portunidae</taxon>
        <taxon>Portuninae</taxon>
        <taxon>Scylla</taxon>
    </lineage>
</organism>
<dbReference type="PANTHER" id="PTHR18834">
    <property type="entry name" value="STEROID RECEPTOR RNA ACTIVATOR 1"/>
    <property type="match status" value="1"/>
</dbReference>
<dbReference type="AlphaFoldDB" id="A0AAW0V860"/>
<feature type="region of interest" description="Disordered" evidence="1">
    <location>
        <begin position="211"/>
        <end position="254"/>
    </location>
</feature>
<sequence length="254" mass="27393">MDGTGHGNPERGWNDPPKLAFCPTRTGNASGPGRHRLLNKRVPIPVNPQASSAPSTMPPSLKASDGPPVKGSLPLHPPPLTPCPQPPSAYSMPSAAPTPPSTGGVEDTQATRELLEQVHTGLSNSLEAVSGKLKESTQEEIRKRMEVMVDMWQKDQLTLEVQKRMMALIQALSEHDYDKAWSVHQSLIVDYTTTCSPWMVGIKTLIAESRGHSQATLEQDKDTDESKKKLETEGDAVPASDEGEGSVSDVSSVK</sequence>
<dbReference type="Pfam" id="PF07304">
    <property type="entry name" value="SRA1"/>
    <property type="match status" value="1"/>
</dbReference>
<feature type="compositionally biased region" description="Basic and acidic residues" evidence="1">
    <location>
        <begin position="218"/>
        <end position="232"/>
    </location>
</feature>
<reference evidence="3 4" key="1">
    <citation type="submission" date="2023-03" db="EMBL/GenBank/DDBJ databases">
        <title>High-quality genome of Scylla paramamosain provides insights in environmental adaptation.</title>
        <authorList>
            <person name="Zhang L."/>
        </authorList>
    </citation>
    <scope>NUCLEOTIDE SEQUENCE [LARGE SCALE GENOMIC DNA]</scope>
    <source>
        <strain evidence="3">LZ_2023a</strain>
        <tissue evidence="3">Muscle</tissue>
    </source>
</reference>
<feature type="compositionally biased region" description="Pro residues" evidence="1">
    <location>
        <begin position="75"/>
        <end position="87"/>
    </location>
</feature>
<evidence type="ECO:0000313" key="4">
    <source>
        <dbReference type="Proteomes" id="UP001487740"/>
    </source>
</evidence>
<proteinExistence type="predicted"/>
<feature type="domain" description="SRA1/Sec31" evidence="2">
    <location>
        <begin position="77"/>
        <end position="221"/>
    </location>
</feature>